<dbReference type="Ensembl" id="ENSCINT00000030376.1">
    <property type="protein sequence ID" value="ENSCINP00000031274.1"/>
    <property type="gene ID" value="ENSCING00000025177.1"/>
</dbReference>
<evidence type="ECO:0000313" key="1">
    <source>
        <dbReference type="Ensembl" id="ENSCINP00000031274.1"/>
    </source>
</evidence>
<dbReference type="InParanoid" id="H2XNP1"/>
<dbReference type="Proteomes" id="UP000008144">
    <property type="component" value="Chromosome 1"/>
</dbReference>
<dbReference type="EMBL" id="EAAA01000421">
    <property type="status" value="NOT_ANNOTATED_CDS"/>
    <property type="molecule type" value="Genomic_DNA"/>
</dbReference>
<name>H2XNP1_CIOIN</name>
<dbReference type="AlphaFoldDB" id="H2XNP1"/>
<evidence type="ECO:0000313" key="2">
    <source>
        <dbReference type="Proteomes" id="UP000008144"/>
    </source>
</evidence>
<reference evidence="1" key="4">
    <citation type="submission" date="2025-09" db="UniProtKB">
        <authorList>
            <consortium name="Ensembl"/>
        </authorList>
    </citation>
    <scope>IDENTIFICATION</scope>
</reference>
<dbReference type="HOGENOM" id="CLU_2903465_0_0_1"/>
<keyword evidence="2" id="KW-1185">Reference proteome</keyword>
<accession>H2XNP1</accession>
<reference evidence="1" key="3">
    <citation type="submission" date="2025-08" db="UniProtKB">
        <authorList>
            <consortium name="Ensembl"/>
        </authorList>
    </citation>
    <scope>IDENTIFICATION</scope>
</reference>
<reference evidence="1" key="2">
    <citation type="journal article" date="2008" name="Genome Biol.">
        <title>Improved genome assembly and evidence-based global gene model set for the chordate Ciona intestinalis: new insight into intron and operon populations.</title>
        <authorList>
            <person name="Satou Y."/>
            <person name="Mineta K."/>
            <person name="Ogasawara M."/>
            <person name="Sasakura Y."/>
            <person name="Shoguchi E."/>
            <person name="Ueno K."/>
            <person name="Yamada L."/>
            <person name="Matsumoto J."/>
            <person name="Wasserscheid J."/>
            <person name="Dewar K."/>
            <person name="Wiley G.B."/>
            <person name="Macmil S.L."/>
            <person name="Roe B.A."/>
            <person name="Zeller R.W."/>
            <person name="Hastings K.E."/>
            <person name="Lemaire P."/>
            <person name="Lindquist E."/>
            <person name="Endo T."/>
            <person name="Hotta K."/>
            <person name="Inaba K."/>
        </authorList>
    </citation>
    <scope>NUCLEOTIDE SEQUENCE [LARGE SCALE GENOMIC DNA]</scope>
    <source>
        <strain evidence="1">wild type</strain>
    </source>
</reference>
<reference evidence="2" key="1">
    <citation type="journal article" date="2002" name="Science">
        <title>The draft genome of Ciona intestinalis: insights into chordate and vertebrate origins.</title>
        <authorList>
            <person name="Dehal P."/>
            <person name="Satou Y."/>
            <person name="Campbell R.K."/>
            <person name="Chapman J."/>
            <person name="Degnan B."/>
            <person name="De Tomaso A."/>
            <person name="Davidson B."/>
            <person name="Di Gregorio A."/>
            <person name="Gelpke M."/>
            <person name="Goodstein D.M."/>
            <person name="Harafuji N."/>
            <person name="Hastings K.E."/>
            <person name="Ho I."/>
            <person name="Hotta K."/>
            <person name="Huang W."/>
            <person name="Kawashima T."/>
            <person name="Lemaire P."/>
            <person name="Martinez D."/>
            <person name="Meinertzhagen I.A."/>
            <person name="Necula S."/>
            <person name="Nonaka M."/>
            <person name="Putnam N."/>
            <person name="Rash S."/>
            <person name="Saiga H."/>
            <person name="Satake M."/>
            <person name="Terry A."/>
            <person name="Yamada L."/>
            <person name="Wang H.G."/>
            <person name="Awazu S."/>
            <person name="Azumi K."/>
            <person name="Boore J."/>
            <person name="Branno M."/>
            <person name="Chin-Bow S."/>
            <person name="DeSantis R."/>
            <person name="Doyle S."/>
            <person name="Francino P."/>
            <person name="Keys D.N."/>
            <person name="Haga S."/>
            <person name="Hayashi H."/>
            <person name="Hino K."/>
            <person name="Imai K.S."/>
            <person name="Inaba K."/>
            <person name="Kano S."/>
            <person name="Kobayashi K."/>
            <person name="Kobayashi M."/>
            <person name="Lee B.I."/>
            <person name="Makabe K.W."/>
            <person name="Manohar C."/>
            <person name="Matassi G."/>
            <person name="Medina M."/>
            <person name="Mochizuki Y."/>
            <person name="Mount S."/>
            <person name="Morishita T."/>
            <person name="Miura S."/>
            <person name="Nakayama A."/>
            <person name="Nishizaka S."/>
            <person name="Nomoto H."/>
            <person name="Ohta F."/>
            <person name="Oishi K."/>
            <person name="Rigoutsos I."/>
            <person name="Sano M."/>
            <person name="Sasaki A."/>
            <person name="Sasakura Y."/>
            <person name="Shoguchi E."/>
            <person name="Shin-i T."/>
            <person name="Spagnuolo A."/>
            <person name="Stainier D."/>
            <person name="Suzuki M.M."/>
            <person name="Tassy O."/>
            <person name="Takatori N."/>
            <person name="Tokuoka M."/>
            <person name="Yagi K."/>
            <person name="Yoshizaki F."/>
            <person name="Wada S."/>
            <person name="Zhang C."/>
            <person name="Hyatt P.D."/>
            <person name="Larimer F."/>
            <person name="Detter C."/>
            <person name="Doggett N."/>
            <person name="Glavina T."/>
            <person name="Hawkins T."/>
            <person name="Richardson P."/>
            <person name="Lucas S."/>
            <person name="Kohara Y."/>
            <person name="Levine M."/>
            <person name="Satoh N."/>
            <person name="Rokhsar D.S."/>
        </authorList>
    </citation>
    <scope>NUCLEOTIDE SEQUENCE [LARGE SCALE GENOMIC DNA]</scope>
</reference>
<organism evidence="1 2">
    <name type="scientific">Ciona intestinalis</name>
    <name type="common">Transparent sea squirt</name>
    <name type="synonym">Ascidia intestinalis</name>
    <dbReference type="NCBI Taxonomy" id="7719"/>
    <lineage>
        <taxon>Eukaryota</taxon>
        <taxon>Metazoa</taxon>
        <taxon>Chordata</taxon>
        <taxon>Tunicata</taxon>
        <taxon>Ascidiacea</taxon>
        <taxon>Phlebobranchia</taxon>
        <taxon>Cionidae</taxon>
        <taxon>Ciona</taxon>
    </lineage>
</organism>
<protein>
    <submittedName>
        <fullName evidence="1">Uncharacterized protein</fullName>
    </submittedName>
</protein>
<sequence>MDTTDSLFISDIPYIGNTSLTILNTQKIIGHRFVVLTTFYSRREVKHWCRCCNSSCHNMGVF</sequence>
<proteinExistence type="predicted"/>